<dbReference type="GeneID" id="9047814"/>
<dbReference type="Proteomes" id="UP000007800">
    <property type="component" value="Unassembled WGS sequence"/>
</dbReference>
<evidence type="ECO:0000313" key="6">
    <source>
        <dbReference type="Proteomes" id="UP000007800"/>
    </source>
</evidence>
<dbReference type="RefSeq" id="XP_002769870.1">
    <property type="nucleotide sequence ID" value="XM_002769824.1"/>
</dbReference>
<dbReference type="PROSITE" id="PS50984">
    <property type="entry name" value="TRUD"/>
    <property type="match status" value="1"/>
</dbReference>
<dbReference type="CDD" id="cd02576">
    <property type="entry name" value="PseudoU_synth_ScPUS7"/>
    <property type="match status" value="1"/>
</dbReference>
<evidence type="ECO:0000313" key="5">
    <source>
        <dbReference type="EMBL" id="EER02588.1"/>
    </source>
</evidence>
<evidence type="ECO:0000259" key="4">
    <source>
        <dbReference type="PROSITE" id="PS50984"/>
    </source>
</evidence>
<evidence type="ECO:0000256" key="3">
    <source>
        <dbReference type="SAM" id="MobiDB-lite"/>
    </source>
</evidence>
<organism evidence="6">
    <name type="scientific">Perkinsus marinus (strain ATCC 50983 / TXsc)</name>
    <dbReference type="NCBI Taxonomy" id="423536"/>
    <lineage>
        <taxon>Eukaryota</taxon>
        <taxon>Sar</taxon>
        <taxon>Alveolata</taxon>
        <taxon>Perkinsozoa</taxon>
        <taxon>Perkinsea</taxon>
        <taxon>Perkinsida</taxon>
        <taxon>Perkinsidae</taxon>
        <taxon>Perkinsus</taxon>
    </lineage>
</organism>
<dbReference type="Pfam" id="PF01142">
    <property type="entry name" value="TruD"/>
    <property type="match status" value="1"/>
</dbReference>
<dbReference type="GO" id="GO:0009982">
    <property type="term" value="F:pseudouridine synthase activity"/>
    <property type="evidence" value="ECO:0007669"/>
    <property type="project" value="InterPro"/>
</dbReference>
<gene>
    <name evidence="5" type="ORF">Pmar_PMAR005928</name>
</gene>
<dbReference type="InParanoid" id="C5LL24"/>
<dbReference type="SUPFAM" id="SSF55120">
    <property type="entry name" value="Pseudouridine synthase"/>
    <property type="match status" value="1"/>
</dbReference>
<dbReference type="Gene3D" id="1.10.1510.30">
    <property type="match status" value="1"/>
</dbReference>
<dbReference type="InterPro" id="IPR020103">
    <property type="entry name" value="PsdUridine_synth_cat_dom_sf"/>
</dbReference>
<accession>C5LL24</accession>
<dbReference type="PIRSF" id="PIRSF037016">
    <property type="entry name" value="Pseudouridin_synth_euk_prd"/>
    <property type="match status" value="1"/>
</dbReference>
<dbReference type="OrthoDB" id="447290at2759"/>
<proteinExistence type="inferred from homology"/>
<keyword evidence="2" id="KW-0413">Isomerase</keyword>
<keyword evidence="6" id="KW-1185">Reference proteome</keyword>
<dbReference type="Gene3D" id="3.30.2350.20">
    <property type="entry name" value="TruD, catalytic domain"/>
    <property type="match status" value="1"/>
</dbReference>
<dbReference type="Gene3D" id="3.30.70.3160">
    <property type="match status" value="1"/>
</dbReference>
<sequence length="675" mass="77533">MVVDCTLPPSEEEVGISLYLDDSNGDHISLPCLFKHRFQDFHVYEIPQGSSSSSPVHLTKLWTKDKIIREIREKKEKEEDLQNALGPEYDITDKQLQAIEASLTEEDKDRFISFLKTPRNDTAPKYCLLDGSTIQDKLGRTSVHELVKTQFPQGLFITDTVDPTTDNDNKHQIRVWIKKDFTIGQKRARELAAAVEEEKEEEVVGSKSKKRRRRDGKRGRNKGRGISGDQHQHDEDLPQARYDPWPKDQPDYLYFNMYKENRDTAQAISSIARAMGKKNTKAFTVAGTKDRRGCTVQQVCMWRTYIDQLKRAMLSGHWDKFTRLSDFHYSSQKLSLGMLYGNRFYVALRGIKDCPNTDDLDRAFNALSTKGFINYFGMQRFGTQLTRTYQIGQAMIAGHWQKAVRLIMGESNDKALLQHDEARRAYLIDNDPVKSLKLMPRMMHIERKIMTLLAKDPNGYLAALQQLPTPTLSFYDDNTTTTEDGLDRSHDDDDSENCGEQQHSKEEREVVHITCDNISSYSIYDVVLPLPGDNTQYPINMNQWYEDFTMKELGLSLQDLKSCRSSGGVFNLPGSYRNILEKAEDVEYELIQPEMALNRTLIPTDIDNITKRDYTEEKLNGDKDKAVLEGTYSIVFKTTLKSGTYLTMALRELTRQDTSRNSMQISDSIIQTNNK</sequence>
<dbReference type="InterPro" id="IPR001656">
    <property type="entry name" value="PsdUridine_synth_TruD"/>
</dbReference>
<feature type="compositionally biased region" description="Basic and acidic residues" evidence="3">
    <location>
        <begin position="230"/>
        <end position="245"/>
    </location>
</feature>
<comment type="similarity">
    <text evidence="1">Belongs to the pseudouridine synthase TruD family.</text>
</comment>
<feature type="compositionally biased region" description="Polar residues" evidence="3">
    <location>
        <begin position="473"/>
        <end position="483"/>
    </location>
</feature>
<dbReference type="InterPro" id="IPR011760">
    <property type="entry name" value="PsdUridine_synth_TruD_insert"/>
</dbReference>
<dbReference type="InterPro" id="IPR042214">
    <property type="entry name" value="TruD_catalytic"/>
</dbReference>
<dbReference type="PANTHER" id="PTHR13326:SF21">
    <property type="entry name" value="PSEUDOURIDYLATE SYNTHASE PUS7L"/>
    <property type="match status" value="1"/>
</dbReference>
<feature type="compositionally biased region" description="Basic residues" evidence="3">
    <location>
        <begin position="207"/>
        <end position="223"/>
    </location>
</feature>
<feature type="region of interest" description="Disordered" evidence="3">
    <location>
        <begin position="473"/>
        <end position="507"/>
    </location>
</feature>
<protein>
    <submittedName>
        <fullName evidence="5">tRNA pseudouridine synthase D, putative</fullName>
    </submittedName>
</protein>
<dbReference type="GO" id="GO:0005634">
    <property type="term" value="C:nucleus"/>
    <property type="evidence" value="ECO:0007669"/>
    <property type="project" value="TreeGrafter"/>
</dbReference>
<feature type="domain" description="TRUD" evidence="4">
    <location>
        <begin position="371"/>
        <end position="582"/>
    </location>
</feature>
<feature type="region of interest" description="Disordered" evidence="3">
    <location>
        <begin position="193"/>
        <end position="245"/>
    </location>
</feature>
<dbReference type="GO" id="GO:0001522">
    <property type="term" value="P:pseudouridine synthesis"/>
    <property type="evidence" value="ECO:0007669"/>
    <property type="project" value="InterPro"/>
</dbReference>
<reference evidence="5 6" key="1">
    <citation type="submission" date="2008-07" db="EMBL/GenBank/DDBJ databases">
        <authorList>
            <person name="El-Sayed N."/>
            <person name="Caler E."/>
            <person name="Inman J."/>
            <person name="Amedeo P."/>
            <person name="Hass B."/>
            <person name="Wortman J."/>
        </authorList>
    </citation>
    <scope>NUCLEOTIDE SEQUENCE [LARGE SCALE GENOMIC DNA]</scope>
    <source>
        <strain evidence="6">ATCC 50983 / TXsc</strain>
    </source>
</reference>
<dbReference type="AlphaFoldDB" id="C5LL24"/>
<name>C5LL24_PERM5</name>
<dbReference type="EMBL" id="GG683038">
    <property type="protein sequence ID" value="EER02588.1"/>
    <property type="molecule type" value="Genomic_DNA"/>
</dbReference>
<dbReference type="OMA" id="SENCGEQ"/>
<evidence type="ECO:0000256" key="1">
    <source>
        <dbReference type="ARBA" id="ARBA00007953"/>
    </source>
</evidence>
<dbReference type="PANTHER" id="PTHR13326">
    <property type="entry name" value="TRNA PSEUDOURIDINE SYNTHASE D"/>
    <property type="match status" value="1"/>
</dbReference>
<evidence type="ECO:0000256" key="2">
    <source>
        <dbReference type="ARBA" id="ARBA00023235"/>
    </source>
</evidence>
<dbReference type="GO" id="GO:0003723">
    <property type="term" value="F:RNA binding"/>
    <property type="evidence" value="ECO:0007669"/>
    <property type="project" value="InterPro"/>
</dbReference>